<evidence type="ECO:0000256" key="1">
    <source>
        <dbReference type="SAM" id="Phobius"/>
    </source>
</evidence>
<keyword evidence="1" id="KW-0472">Membrane</keyword>
<evidence type="ECO:0000313" key="4">
    <source>
        <dbReference type="WBParaSite" id="MBELARI_LOCUS9410"/>
    </source>
</evidence>
<proteinExistence type="predicted"/>
<organism evidence="3 4">
    <name type="scientific">Mesorhabditis belari</name>
    <dbReference type="NCBI Taxonomy" id="2138241"/>
    <lineage>
        <taxon>Eukaryota</taxon>
        <taxon>Metazoa</taxon>
        <taxon>Ecdysozoa</taxon>
        <taxon>Nematoda</taxon>
        <taxon>Chromadorea</taxon>
        <taxon>Rhabditida</taxon>
        <taxon>Rhabditina</taxon>
        <taxon>Rhabditomorpha</taxon>
        <taxon>Rhabditoidea</taxon>
        <taxon>Rhabditidae</taxon>
        <taxon>Mesorhabditinae</taxon>
        <taxon>Mesorhabditis</taxon>
    </lineage>
</organism>
<accession>A0AAF3FTA1</accession>
<feature type="transmembrane region" description="Helical" evidence="1">
    <location>
        <begin position="81"/>
        <end position="105"/>
    </location>
</feature>
<dbReference type="Pfam" id="PF10328">
    <property type="entry name" value="7TM_GPCR_Srx"/>
    <property type="match status" value="1"/>
</dbReference>
<keyword evidence="1" id="KW-1133">Transmembrane helix</keyword>
<dbReference type="AlphaFoldDB" id="A0AAF3FTA1"/>
<dbReference type="InterPro" id="IPR019430">
    <property type="entry name" value="7TM_GPCR_serpentine_rcpt_Srx"/>
</dbReference>
<name>A0AAF3FTA1_9BILA</name>
<feature type="transmembrane region" description="Helical" evidence="1">
    <location>
        <begin position="117"/>
        <end position="137"/>
    </location>
</feature>
<feature type="domain" description="7TM GPCR serpentine receptor class x (Srx)" evidence="2">
    <location>
        <begin position="89"/>
        <end position="137"/>
    </location>
</feature>
<keyword evidence="1" id="KW-0812">Transmembrane</keyword>
<evidence type="ECO:0000259" key="2">
    <source>
        <dbReference type="Pfam" id="PF10328"/>
    </source>
</evidence>
<sequence>MTENSSLLLADVGEILPDIYRVDDYLAAGLIFLGCLLAILITSSISILPDLFGYDCVYSFDYTWLAWGYPLSPCGDIATTYFFLLQAYSCLQFFVFLIDLCMNTFFSEPESRLVTFVYYTLIWMSLHTVDGFIIFFFRFKSVKSRDRGSVHFLRSRVGSVSQIGTKY</sequence>
<dbReference type="WBParaSite" id="MBELARI_LOCUS9410">
    <property type="protein sequence ID" value="MBELARI_LOCUS9410"/>
    <property type="gene ID" value="MBELARI_LOCUS9410"/>
</dbReference>
<dbReference type="Proteomes" id="UP000887575">
    <property type="component" value="Unassembled WGS sequence"/>
</dbReference>
<feature type="transmembrane region" description="Helical" evidence="1">
    <location>
        <begin position="25"/>
        <end position="45"/>
    </location>
</feature>
<keyword evidence="3" id="KW-1185">Reference proteome</keyword>
<reference evidence="4" key="1">
    <citation type="submission" date="2024-02" db="UniProtKB">
        <authorList>
            <consortium name="WormBaseParasite"/>
        </authorList>
    </citation>
    <scope>IDENTIFICATION</scope>
</reference>
<evidence type="ECO:0000313" key="3">
    <source>
        <dbReference type="Proteomes" id="UP000887575"/>
    </source>
</evidence>
<protein>
    <recommendedName>
        <fullName evidence="2">7TM GPCR serpentine receptor class x (Srx) domain-containing protein</fullName>
    </recommendedName>
</protein>